<evidence type="ECO:0000256" key="5">
    <source>
        <dbReference type="ARBA" id="ARBA00022989"/>
    </source>
</evidence>
<dbReference type="InterPro" id="IPR010290">
    <property type="entry name" value="TM_effector"/>
</dbReference>
<feature type="domain" description="Major facilitator superfamily (MFS) profile" evidence="8">
    <location>
        <begin position="1"/>
        <end position="399"/>
    </location>
</feature>
<dbReference type="SUPFAM" id="SSF103473">
    <property type="entry name" value="MFS general substrate transporter"/>
    <property type="match status" value="1"/>
</dbReference>
<keyword evidence="4 7" id="KW-0812">Transmembrane</keyword>
<evidence type="ECO:0000313" key="9">
    <source>
        <dbReference type="EMBL" id="MCX4144365.1"/>
    </source>
</evidence>
<comment type="caution">
    <text evidence="10">The sequence shown here is derived from an EMBL/GenBank/DDBJ whole genome shotgun (WGS) entry which is preliminary data.</text>
</comment>
<feature type="transmembrane region" description="Helical" evidence="7">
    <location>
        <begin position="225"/>
        <end position="244"/>
    </location>
</feature>
<keyword evidence="3" id="KW-1003">Cell membrane</keyword>
<evidence type="ECO:0000256" key="2">
    <source>
        <dbReference type="ARBA" id="ARBA00022448"/>
    </source>
</evidence>
<feature type="transmembrane region" description="Helical" evidence="7">
    <location>
        <begin position="311"/>
        <end position="333"/>
    </location>
</feature>
<evidence type="ECO:0000256" key="6">
    <source>
        <dbReference type="ARBA" id="ARBA00023136"/>
    </source>
</evidence>
<feature type="transmembrane region" description="Helical" evidence="7">
    <location>
        <begin position="285"/>
        <end position="305"/>
    </location>
</feature>
<sequence>MSGTFRSLRTFNYRVWASGAIVSNVGTWMQRTAQDWLVLTELTHHNATSVGIVMSLQFGPQMLLLPLTGYAADHFDRRKLLFATQGAMGTLALCLGLLTVTGLVQLWQVYVFAGLLGCVTAFDSPARQTFVSDLVREADLSNAVALNSTSFNAARMIGPAVAGLLIASVGTGWVFLINGLSFVAVLGSLRMLRISELNLKPPATRTRGSFVEGFKYVWTRPDLKAALLMMFLIGTFGLNFPIFISTMSVTAFHAGASQYGVLSSTMAIGSVTGALLAARRAKPRMALLLGAAAVFGVGCTVAALMPNYVLFGLALVVVGVATQTFNTSTNSLVQISTEPAMRGRVIAILLAIALGGTPLGAPVVGWVADHFGPRWALGVGAASGFAAAIVGLMYLVRYRQLRVYVEAGRLRYSIDDPRQAPPYVSPVTAVRNAVLSEEEEEEEEDSSAGV</sequence>
<accession>A0AAP5B7L9</accession>
<dbReference type="PROSITE" id="PS50850">
    <property type="entry name" value="MFS"/>
    <property type="match status" value="1"/>
</dbReference>
<keyword evidence="5 7" id="KW-1133">Transmembrane helix</keyword>
<dbReference type="PANTHER" id="PTHR23513:SF11">
    <property type="entry name" value="STAPHYLOFERRIN A TRANSPORTER"/>
    <property type="match status" value="1"/>
</dbReference>
<dbReference type="Gene3D" id="1.20.1250.20">
    <property type="entry name" value="MFS general substrate transporter like domains"/>
    <property type="match status" value="1"/>
</dbReference>
<dbReference type="GO" id="GO:0022857">
    <property type="term" value="F:transmembrane transporter activity"/>
    <property type="evidence" value="ECO:0007669"/>
    <property type="project" value="InterPro"/>
</dbReference>
<dbReference type="EMBL" id="JAMXWF010000002">
    <property type="protein sequence ID" value="MDQ6406198.1"/>
    <property type="molecule type" value="Genomic_DNA"/>
</dbReference>
<dbReference type="RefSeq" id="WP_266256568.1">
    <property type="nucleotide sequence ID" value="NZ_JAMXWF010000002.1"/>
</dbReference>
<evidence type="ECO:0000256" key="4">
    <source>
        <dbReference type="ARBA" id="ARBA00022692"/>
    </source>
</evidence>
<dbReference type="EMBL" id="JAPKHW010000002">
    <property type="protein sequence ID" value="MCX4144365.1"/>
    <property type="molecule type" value="Genomic_DNA"/>
</dbReference>
<evidence type="ECO:0000259" key="8">
    <source>
        <dbReference type="PROSITE" id="PS50850"/>
    </source>
</evidence>
<feature type="transmembrane region" description="Helical" evidence="7">
    <location>
        <begin position="256"/>
        <end position="278"/>
    </location>
</feature>
<name>A0AAP5B7L9_9BURK</name>
<keyword evidence="6 7" id="KW-0472">Membrane</keyword>
<reference evidence="10" key="1">
    <citation type="submission" date="2022-06" db="EMBL/GenBank/DDBJ databases">
        <title>PHB producers.</title>
        <authorList>
            <person name="Besaury L."/>
        </authorList>
    </citation>
    <scope>NUCLEOTIDE SEQUENCE</scope>
    <source>
        <strain evidence="10 11">SEWS6</strain>
    </source>
</reference>
<evidence type="ECO:0000256" key="7">
    <source>
        <dbReference type="SAM" id="Phobius"/>
    </source>
</evidence>
<organism evidence="10 12">
    <name type="scientific">Paraburkholderia madseniana</name>
    <dbReference type="NCBI Taxonomy" id="2599607"/>
    <lineage>
        <taxon>Bacteria</taxon>
        <taxon>Pseudomonadati</taxon>
        <taxon>Pseudomonadota</taxon>
        <taxon>Betaproteobacteria</taxon>
        <taxon>Burkholderiales</taxon>
        <taxon>Burkholderiaceae</taxon>
        <taxon>Paraburkholderia</taxon>
    </lineage>
</organism>
<dbReference type="InterPro" id="IPR020846">
    <property type="entry name" value="MFS_dom"/>
</dbReference>
<keyword evidence="11" id="KW-1185">Reference proteome</keyword>
<evidence type="ECO:0000313" key="11">
    <source>
        <dbReference type="Proteomes" id="UP001209412"/>
    </source>
</evidence>
<feature type="transmembrane region" description="Helical" evidence="7">
    <location>
        <begin position="87"/>
        <end position="107"/>
    </location>
</feature>
<dbReference type="PANTHER" id="PTHR23513">
    <property type="entry name" value="INTEGRAL MEMBRANE EFFLUX PROTEIN-RELATED"/>
    <property type="match status" value="1"/>
</dbReference>
<dbReference type="Pfam" id="PF05977">
    <property type="entry name" value="MFS_3"/>
    <property type="match status" value="1"/>
</dbReference>
<dbReference type="Proteomes" id="UP001209412">
    <property type="component" value="Unassembled WGS sequence"/>
</dbReference>
<evidence type="ECO:0000256" key="1">
    <source>
        <dbReference type="ARBA" id="ARBA00004651"/>
    </source>
</evidence>
<proteinExistence type="predicted"/>
<dbReference type="InterPro" id="IPR036259">
    <property type="entry name" value="MFS_trans_sf"/>
</dbReference>
<keyword evidence="2" id="KW-0813">Transport</keyword>
<dbReference type="AlphaFoldDB" id="A0AAP5B7L9"/>
<evidence type="ECO:0000313" key="12">
    <source>
        <dbReference type="Proteomes" id="UP001242288"/>
    </source>
</evidence>
<evidence type="ECO:0000256" key="3">
    <source>
        <dbReference type="ARBA" id="ARBA00022475"/>
    </source>
</evidence>
<feature type="transmembrane region" description="Helical" evidence="7">
    <location>
        <begin position="374"/>
        <end position="396"/>
    </location>
</feature>
<dbReference type="Proteomes" id="UP001242288">
    <property type="component" value="Unassembled WGS sequence"/>
</dbReference>
<dbReference type="CDD" id="cd06173">
    <property type="entry name" value="MFS_MefA_like"/>
    <property type="match status" value="1"/>
</dbReference>
<dbReference type="GO" id="GO:0005886">
    <property type="term" value="C:plasma membrane"/>
    <property type="evidence" value="ECO:0007669"/>
    <property type="project" value="UniProtKB-SubCell"/>
</dbReference>
<gene>
    <name evidence="10" type="ORF">NIE36_03090</name>
    <name evidence="9" type="ORF">OSB80_03095</name>
</gene>
<feature type="transmembrane region" description="Helical" evidence="7">
    <location>
        <begin position="345"/>
        <end position="368"/>
    </location>
</feature>
<comment type="subcellular location">
    <subcellularLocation>
        <location evidence="1">Cell membrane</location>
        <topology evidence="1">Multi-pass membrane protein</topology>
    </subcellularLocation>
</comment>
<evidence type="ECO:0000313" key="10">
    <source>
        <dbReference type="EMBL" id="MDQ6406198.1"/>
    </source>
</evidence>
<feature type="transmembrane region" description="Helical" evidence="7">
    <location>
        <begin position="160"/>
        <end position="186"/>
    </location>
</feature>
<protein>
    <submittedName>
        <fullName evidence="10">MFS transporter</fullName>
    </submittedName>
</protein>